<organism evidence="1 2">
    <name type="scientific">Eubacterium ruminantium</name>
    <dbReference type="NCBI Taxonomy" id="42322"/>
    <lineage>
        <taxon>Bacteria</taxon>
        <taxon>Bacillati</taxon>
        <taxon>Bacillota</taxon>
        <taxon>Clostridia</taxon>
        <taxon>Eubacteriales</taxon>
        <taxon>Eubacteriaceae</taxon>
        <taxon>Eubacterium</taxon>
    </lineage>
</organism>
<keyword evidence="2" id="KW-1185">Reference proteome</keyword>
<evidence type="ECO:0000313" key="2">
    <source>
        <dbReference type="Proteomes" id="UP000189857"/>
    </source>
</evidence>
<dbReference type="EMBL" id="FUXA01000030">
    <property type="protein sequence ID" value="SKA08144.1"/>
    <property type="molecule type" value="Genomic_DNA"/>
</dbReference>
<name>A0A1T4QWP9_9FIRM</name>
<sequence length="182" mass="21129">MTNKRCAEVIHAVKFMVDDTDYTEEVEEALTMAQQMLGNADEEIDCPLHGEHEEDIWDNGYRRGYGRALLDYGLEDWGKPSEVLDKIRAKIEKLQKMCDTNDLNLLSQYSAFGMALDVIDEYRTESEDKISKIKSEYLVMDEYGYTDKELVDTANMLVDKVNELNALIQHKSREWGIRNEKM</sequence>
<dbReference type="RefSeq" id="WP_078788316.1">
    <property type="nucleotide sequence ID" value="NZ_FNHR01000030.1"/>
</dbReference>
<protein>
    <submittedName>
        <fullName evidence="1">Uncharacterized protein</fullName>
    </submittedName>
</protein>
<gene>
    <name evidence="1" type="ORF">SAMN02745110_02550</name>
</gene>
<dbReference type="AlphaFoldDB" id="A0A1T4QWP9"/>
<dbReference type="Proteomes" id="UP000189857">
    <property type="component" value="Unassembled WGS sequence"/>
</dbReference>
<reference evidence="1 2" key="1">
    <citation type="submission" date="2017-02" db="EMBL/GenBank/DDBJ databases">
        <authorList>
            <person name="Peterson S.W."/>
        </authorList>
    </citation>
    <scope>NUCLEOTIDE SEQUENCE [LARGE SCALE GENOMIC DNA]</scope>
    <source>
        <strain evidence="1 2">ATCC 17233</strain>
    </source>
</reference>
<proteinExistence type="predicted"/>
<accession>A0A1T4QWP9</accession>
<evidence type="ECO:0000313" key="1">
    <source>
        <dbReference type="EMBL" id="SKA08144.1"/>
    </source>
</evidence>